<keyword evidence="2" id="KW-1185">Reference proteome</keyword>
<comment type="caution">
    <text evidence="1">The sequence shown here is derived from an EMBL/GenBank/DDBJ whole genome shotgun (WGS) entry which is preliminary data.</text>
</comment>
<organism evidence="1 2">
    <name type="scientific">Genlisea aurea</name>
    <dbReference type="NCBI Taxonomy" id="192259"/>
    <lineage>
        <taxon>Eukaryota</taxon>
        <taxon>Viridiplantae</taxon>
        <taxon>Streptophyta</taxon>
        <taxon>Embryophyta</taxon>
        <taxon>Tracheophyta</taxon>
        <taxon>Spermatophyta</taxon>
        <taxon>Magnoliopsida</taxon>
        <taxon>eudicotyledons</taxon>
        <taxon>Gunneridae</taxon>
        <taxon>Pentapetalae</taxon>
        <taxon>asterids</taxon>
        <taxon>lamiids</taxon>
        <taxon>Lamiales</taxon>
        <taxon>Lentibulariaceae</taxon>
        <taxon>Genlisea</taxon>
    </lineage>
</organism>
<evidence type="ECO:0000313" key="2">
    <source>
        <dbReference type="Proteomes" id="UP000015453"/>
    </source>
</evidence>
<sequence length="100" mass="11013">MRRITRRSFNETQLLLWLIVIRSPSLSNGVADLFFFFASSSITSPGKSRRRRSSSSAIAFARCSDEFIGVPGFSSHLNGTEITNFKGRDNNAGDGILPLS</sequence>
<dbReference type="Proteomes" id="UP000015453">
    <property type="component" value="Unassembled WGS sequence"/>
</dbReference>
<gene>
    <name evidence="1" type="ORF">M569_02594</name>
</gene>
<protein>
    <submittedName>
        <fullName evidence="1">Uncharacterized protein</fullName>
    </submittedName>
</protein>
<dbReference type="AlphaFoldDB" id="S8D447"/>
<accession>S8D447</accession>
<dbReference type="EMBL" id="AUSU01000944">
    <property type="protein sequence ID" value="EPS72166.1"/>
    <property type="molecule type" value="Genomic_DNA"/>
</dbReference>
<name>S8D447_9LAMI</name>
<proteinExistence type="predicted"/>
<evidence type="ECO:0000313" key="1">
    <source>
        <dbReference type="EMBL" id="EPS72166.1"/>
    </source>
</evidence>
<reference evidence="1 2" key="1">
    <citation type="journal article" date="2013" name="BMC Genomics">
        <title>The miniature genome of a carnivorous plant Genlisea aurea contains a low number of genes and short non-coding sequences.</title>
        <authorList>
            <person name="Leushkin E.V."/>
            <person name="Sutormin R.A."/>
            <person name="Nabieva E.R."/>
            <person name="Penin A.A."/>
            <person name="Kondrashov A.S."/>
            <person name="Logacheva M.D."/>
        </authorList>
    </citation>
    <scope>NUCLEOTIDE SEQUENCE [LARGE SCALE GENOMIC DNA]</scope>
</reference>